<dbReference type="EMBL" id="GEGO01006714">
    <property type="protein sequence ID" value="JAR88690.1"/>
    <property type="molecule type" value="Transcribed_RNA"/>
</dbReference>
<accession>A0A147BD35</accession>
<feature type="region of interest" description="Disordered" evidence="1">
    <location>
        <begin position="115"/>
        <end position="145"/>
    </location>
</feature>
<feature type="chain" id="PRO_5007542004" evidence="2">
    <location>
        <begin position="22"/>
        <end position="145"/>
    </location>
</feature>
<evidence type="ECO:0000313" key="3">
    <source>
        <dbReference type="EMBL" id="JAR88690.1"/>
    </source>
</evidence>
<evidence type="ECO:0000256" key="2">
    <source>
        <dbReference type="SAM" id="SignalP"/>
    </source>
</evidence>
<evidence type="ECO:0000256" key="1">
    <source>
        <dbReference type="SAM" id="MobiDB-lite"/>
    </source>
</evidence>
<organism evidence="3">
    <name type="scientific">Ixodes ricinus</name>
    <name type="common">Common tick</name>
    <name type="synonym">Acarus ricinus</name>
    <dbReference type="NCBI Taxonomy" id="34613"/>
    <lineage>
        <taxon>Eukaryota</taxon>
        <taxon>Metazoa</taxon>
        <taxon>Ecdysozoa</taxon>
        <taxon>Arthropoda</taxon>
        <taxon>Chelicerata</taxon>
        <taxon>Arachnida</taxon>
        <taxon>Acari</taxon>
        <taxon>Parasitiformes</taxon>
        <taxon>Ixodida</taxon>
        <taxon>Ixodoidea</taxon>
        <taxon>Ixodidae</taxon>
        <taxon>Ixodinae</taxon>
        <taxon>Ixodes</taxon>
    </lineage>
</organism>
<name>A0A147BD35_IXORI</name>
<protein>
    <submittedName>
        <fullName evidence="3">Putative hcg2042888 isoform cra a</fullName>
    </submittedName>
</protein>
<reference evidence="3" key="1">
    <citation type="journal article" date="2018" name="PLoS Negl. Trop. Dis.">
        <title>Sialome diversity of ticks revealed by RNAseq of single tick salivary glands.</title>
        <authorList>
            <person name="Perner J."/>
            <person name="Kropackova S."/>
            <person name="Kopacek P."/>
            <person name="Ribeiro J.M."/>
        </authorList>
    </citation>
    <scope>NUCLEOTIDE SEQUENCE</scope>
    <source>
        <strain evidence="3">Siblings of single egg batch collected in Ceske Budejovice</strain>
        <tissue evidence="3">Salivary glands</tissue>
    </source>
</reference>
<feature type="signal peptide" evidence="2">
    <location>
        <begin position="1"/>
        <end position="21"/>
    </location>
</feature>
<keyword evidence="2" id="KW-0732">Signal</keyword>
<sequence length="145" mass="15398">MPRVLLCSWSVCNWSSCAVTGRVSCSCCSPRWLPSAPGSGRGTWHFRPSRCVARRCSRGLGVPSAVTASNTPGSWSSRQVTLRDGSPCHSCTTWLWVLSCLRSRLSMAVVPWRRPRGASGASTTCPRASAPGGSLAPCRTPSSTA</sequence>
<dbReference type="AlphaFoldDB" id="A0A147BD35"/>
<proteinExistence type="predicted"/>